<evidence type="ECO:0000256" key="5">
    <source>
        <dbReference type="ARBA" id="ARBA00022989"/>
    </source>
</evidence>
<dbReference type="GO" id="GO:0017111">
    <property type="term" value="F:ribonucleoside triphosphate phosphatase activity"/>
    <property type="evidence" value="ECO:0007669"/>
    <property type="project" value="UniProtKB-EC"/>
</dbReference>
<feature type="domain" description="ABC transmembrane type-1" evidence="8">
    <location>
        <begin position="76"/>
        <end position="201"/>
    </location>
</feature>
<evidence type="ECO:0000256" key="2">
    <source>
        <dbReference type="ARBA" id="ARBA00022692"/>
    </source>
</evidence>
<dbReference type="Proteomes" id="UP000276133">
    <property type="component" value="Unassembled WGS sequence"/>
</dbReference>
<keyword evidence="3" id="KW-0547">Nucleotide-binding</keyword>
<dbReference type="GO" id="GO:0140359">
    <property type="term" value="F:ABC-type transporter activity"/>
    <property type="evidence" value="ECO:0007669"/>
    <property type="project" value="InterPro"/>
</dbReference>
<dbReference type="Gene3D" id="1.20.1560.10">
    <property type="entry name" value="ABC transporter type 1, transmembrane domain"/>
    <property type="match status" value="1"/>
</dbReference>
<dbReference type="STRING" id="10195.A0A3M7SHN8"/>
<evidence type="ECO:0000313" key="10">
    <source>
        <dbReference type="Proteomes" id="UP000276133"/>
    </source>
</evidence>
<dbReference type="EC" id="3.6.1.3" evidence="9"/>
<evidence type="ECO:0000313" key="9">
    <source>
        <dbReference type="EMBL" id="RNA35303.1"/>
    </source>
</evidence>
<gene>
    <name evidence="9" type="ORF">BpHYR1_045993</name>
</gene>
<keyword evidence="6 7" id="KW-0472">Membrane</keyword>
<keyword evidence="5 7" id="KW-1133">Transmembrane helix</keyword>
<keyword evidence="1" id="KW-0813">Transport</keyword>
<dbReference type="InterPro" id="IPR036640">
    <property type="entry name" value="ABC1_TM_sf"/>
</dbReference>
<sequence length="230" mass="26789">MKGALLNLNNLKTSFSTSRNITDYWLSYWTQNNDLESLFEFKNRTFVLNPERTHFYTPKGFFNKESYQEHDQTTQFFVVYGTLGIANTLFTLFRAFLFAYSGISAATVRYYDNTPKGQILNRLSTDMYAIDDSLPFILNIFLANMFGLFGTLVITCLSLPWFCLSLIPLSVIYYSIQNYYRWTSRELKRLSSVSLSPLYTHCKLVFTTLRDKAKNSAFTTELREKLFISS</sequence>
<protein>
    <submittedName>
        <fullName evidence="9">Multidrug resistance-associated 7</fullName>
        <ecNumber evidence="9">3.6.1.15</ecNumber>
        <ecNumber evidence="9">3.6.1.3</ecNumber>
    </submittedName>
</protein>
<evidence type="ECO:0000256" key="3">
    <source>
        <dbReference type="ARBA" id="ARBA00022741"/>
    </source>
</evidence>
<dbReference type="Pfam" id="PF00664">
    <property type="entry name" value="ABC_membrane"/>
    <property type="match status" value="1"/>
</dbReference>
<accession>A0A3M7SHN8</accession>
<keyword evidence="9" id="KW-0378">Hydrolase</keyword>
<evidence type="ECO:0000259" key="8">
    <source>
        <dbReference type="PROSITE" id="PS50929"/>
    </source>
</evidence>
<organism evidence="9 10">
    <name type="scientific">Brachionus plicatilis</name>
    <name type="common">Marine rotifer</name>
    <name type="synonym">Brachionus muelleri</name>
    <dbReference type="NCBI Taxonomy" id="10195"/>
    <lineage>
        <taxon>Eukaryota</taxon>
        <taxon>Metazoa</taxon>
        <taxon>Spiralia</taxon>
        <taxon>Gnathifera</taxon>
        <taxon>Rotifera</taxon>
        <taxon>Eurotatoria</taxon>
        <taxon>Monogononta</taxon>
        <taxon>Pseudotrocha</taxon>
        <taxon>Ploima</taxon>
        <taxon>Brachionidae</taxon>
        <taxon>Brachionus</taxon>
    </lineage>
</organism>
<keyword evidence="2 7" id="KW-0812">Transmembrane</keyword>
<proteinExistence type="predicted"/>
<feature type="transmembrane region" description="Helical" evidence="7">
    <location>
        <begin position="159"/>
        <end position="180"/>
    </location>
</feature>
<comment type="caution">
    <text evidence="9">The sequence shown here is derived from an EMBL/GenBank/DDBJ whole genome shotgun (WGS) entry which is preliminary data.</text>
</comment>
<evidence type="ECO:0000256" key="4">
    <source>
        <dbReference type="ARBA" id="ARBA00022840"/>
    </source>
</evidence>
<dbReference type="EC" id="3.6.1.15" evidence="9"/>
<reference evidence="9 10" key="1">
    <citation type="journal article" date="2018" name="Sci. Rep.">
        <title>Genomic signatures of local adaptation to the degree of environmental predictability in rotifers.</title>
        <authorList>
            <person name="Franch-Gras L."/>
            <person name="Hahn C."/>
            <person name="Garcia-Roger E.M."/>
            <person name="Carmona M.J."/>
            <person name="Serra M."/>
            <person name="Gomez A."/>
        </authorList>
    </citation>
    <scope>NUCLEOTIDE SEQUENCE [LARGE SCALE GENOMIC DNA]</scope>
    <source>
        <strain evidence="9">HYR1</strain>
    </source>
</reference>
<dbReference type="InterPro" id="IPR011527">
    <property type="entry name" value="ABC1_TM_dom"/>
</dbReference>
<dbReference type="EMBL" id="REGN01001343">
    <property type="protein sequence ID" value="RNA35303.1"/>
    <property type="molecule type" value="Genomic_DNA"/>
</dbReference>
<evidence type="ECO:0000256" key="1">
    <source>
        <dbReference type="ARBA" id="ARBA00022448"/>
    </source>
</evidence>
<dbReference type="OrthoDB" id="6500128at2759"/>
<evidence type="ECO:0000256" key="6">
    <source>
        <dbReference type="ARBA" id="ARBA00023136"/>
    </source>
</evidence>
<dbReference type="InterPro" id="IPR050173">
    <property type="entry name" value="ABC_transporter_C-like"/>
</dbReference>
<evidence type="ECO:0000256" key="7">
    <source>
        <dbReference type="SAM" id="Phobius"/>
    </source>
</evidence>
<name>A0A3M7SHN8_BRAPC</name>
<keyword evidence="4" id="KW-0067">ATP-binding</keyword>
<keyword evidence="10" id="KW-1185">Reference proteome</keyword>
<dbReference type="PANTHER" id="PTHR24223">
    <property type="entry name" value="ATP-BINDING CASSETTE SUB-FAMILY C"/>
    <property type="match status" value="1"/>
</dbReference>
<dbReference type="GO" id="GO:0005524">
    <property type="term" value="F:ATP binding"/>
    <property type="evidence" value="ECO:0007669"/>
    <property type="project" value="UniProtKB-KW"/>
</dbReference>
<dbReference type="PANTHER" id="PTHR24223:SF330">
    <property type="entry name" value="ATP-BINDING CASSETTE SUB-FAMILY C MEMBER 10"/>
    <property type="match status" value="1"/>
</dbReference>
<dbReference type="GO" id="GO:0016020">
    <property type="term" value="C:membrane"/>
    <property type="evidence" value="ECO:0007669"/>
    <property type="project" value="InterPro"/>
</dbReference>
<dbReference type="AlphaFoldDB" id="A0A3M7SHN8"/>
<dbReference type="SUPFAM" id="SSF90123">
    <property type="entry name" value="ABC transporter transmembrane region"/>
    <property type="match status" value="1"/>
</dbReference>
<dbReference type="PROSITE" id="PS50929">
    <property type="entry name" value="ABC_TM1F"/>
    <property type="match status" value="1"/>
</dbReference>